<evidence type="ECO:0000259" key="1">
    <source>
        <dbReference type="Pfam" id="PF22322"/>
    </source>
</evidence>
<accession>A0ABT0YUG3</accession>
<dbReference type="Pfam" id="PF22322">
    <property type="entry name" value="DUF6973"/>
    <property type="match status" value="1"/>
</dbReference>
<name>A0ABT0YUG3_9BURK</name>
<dbReference type="RefSeq" id="WP_251780733.1">
    <property type="nucleotide sequence ID" value="NZ_JAMKFE010000017.1"/>
</dbReference>
<organism evidence="2 3">
    <name type="scientific">Caldimonas mangrovi</name>
    <dbReference type="NCBI Taxonomy" id="2944811"/>
    <lineage>
        <taxon>Bacteria</taxon>
        <taxon>Pseudomonadati</taxon>
        <taxon>Pseudomonadota</taxon>
        <taxon>Betaproteobacteria</taxon>
        <taxon>Burkholderiales</taxon>
        <taxon>Sphaerotilaceae</taxon>
        <taxon>Caldimonas</taxon>
    </lineage>
</organism>
<protein>
    <recommendedName>
        <fullName evidence="1">DUF6973 domain-containing protein</fullName>
    </recommendedName>
</protein>
<comment type="caution">
    <text evidence="2">The sequence shown here is derived from an EMBL/GenBank/DDBJ whole genome shotgun (WGS) entry which is preliminary data.</text>
</comment>
<sequence length="140" mass="15303">MSGWFESKMAGWDRLTEGEKDYLFANPWDAFAIERNSKIAQQEAARRFGKGSLHNGAGDAFRHCYWNALLARDLGKGNAIAFSTAHEGFPNNPAGERDMDLHNNSVGSEIGAAHPHASDGVLSNLCFDALQSGRLKVLKP</sequence>
<reference evidence="2" key="1">
    <citation type="submission" date="2022-05" db="EMBL/GenBank/DDBJ databases">
        <title>Schlegelella sp. nov., isolated from mangrove soil.</title>
        <authorList>
            <person name="Liu Y."/>
            <person name="Ge X."/>
            <person name="Liu W."/>
        </authorList>
    </citation>
    <scope>NUCLEOTIDE SEQUENCE</scope>
    <source>
        <strain evidence="2">S2-27</strain>
    </source>
</reference>
<keyword evidence="3" id="KW-1185">Reference proteome</keyword>
<gene>
    <name evidence="2" type="ORF">M8A51_22240</name>
</gene>
<proteinExistence type="predicted"/>
<dbReference type="Proteomes" id="UP001165541">
    <property type="component" value="Unassembled WGS sequence"/>
</dbReference>
<feature type="domain" description="DUF6973" evidence="1">
    <location>
        <begin position="23"/>
        <end position="133"/>
    </location>
</feature>
<dbReference type="InterPro" id="IPR054246">
    <property type="entry name" value="DUF6973"/>
</dbReference>
<evidence type="ECO:0000313" key="2">
    <source>
        <dbReference type="EMBL" id="MCM5682258.1"/>
    </source>
</evidence>
<evidence type="ECO:0000313" key="3">
    <source>
        <dbReference type="Proteomes" id="UP001165541"/>
    </source>
</evidence>
<dbReference type="EMBL" id="JAMKFE010000017">
    <property type="protein sequence ID" value="MCM5682258.1"/>
    <property type="molecule type" value="Genomic_DNA"/>
</dbReference>